<dbReference type="AlphaFoldDB" id="A0AAV4X1Y4"/>
<protein>
    <submittedName>
        <fullName evidence="1">Uncharacterized protein</fullName>
    </submittedName>
</protein>
<comment type="caution">
    <text evidence="1">The sequence shown here is derived from an EMBL/GenBank/DDBJ whole genome shotgun (WGS) entry which is preliminary data.</text>
</comment>
<organism evidence="1 2">
    <name type="scientific">Caerostris darwini</name>
    <dbReference type="NCBI Taxonomy" id="1538125"/>
    <lineage>
        <taxon>Eukaryota</taxon>
        <taxon>Metazoa</taxon>
        <taxon>Ecdysozoa</taxon>
        <taxon>Arthropoda</taxon>
        <taxon>Chelicerata</taxon>
        <taxon>Arachnida</taxon>
        <taxon>Araneae</taxon>
        <taxon>Araneomorphae</taxon>
        <taxon>Entelegynae</taxon>
        <taxon>Araneoidea</taxon>
        <taxon>Araneidae</taxon>
        <taxon>Caerostris</taxon>
    </lineage>
</organism>
<evidence type="ECO:0000313" key="2">
    <source>
        <dbReference type="Proteomes" id="UP001054837"/>
    </source>
</evidence>
<name>A0AAV4X1Y4_9ARAC</name>
<sequence length="44" mass="4887">MLITDTEDDDEEEEQKRSRLPVPKISLVALVCLLTDGPVVAAYL</sequence>
<keyword evidence="2" id="KW-1185">Reference proteome</keyword>
<proteinExistence type="predicted"/>
<gene>
    <name evidence="1" type="ORF">CDAR_59171</name>
</gene>
<dbReference type="Proteomes" id="UP001054837">
    <property type="component" value="Unassembled WGS sequence"/>
</dbReference>
<dbReference type="EMBL" id="BPLQ01015594">
    <property type="protein sequence ID" value="GIY89241.1"/>
    <property type="molecule type" value="Genomic_DNA"/>
</dbReference>
<reference evidence="1 2" key="1">
    <citation type="submission" date="2021-06" db="EMBL/GenBank/DDBJ databases">
        <title>Caerostris darwini draft genome.</title>
        <authorList>
            <person name="Kono N."/>
            <person name="Arakawa K."/>
        </authorList>
    </citation>
    <scope>NUCLEOTIDE SEQUENCE [LARGE SCALE GENOMIC DNA]</scope>
</reference>
<feature type="non-terminal residue" evidence="1">
    <location>
        <position position="44"/>
    </location>
</feature>
<accession>A0AAV4X1Y4</accession>
<evidence type="ECO:0000313" key="1">
    <source>
        <dbReference type="EMBL" id="GIY89241.1"/>
    </source>
</evidence>